<comment type="caution">
    <text evidence="3">The sequence shown here is derived from an EMBL/GenBank/DDBJ whole genome shotgun (WGS) entry which is preliminary data.</text>
</comment>
<dbReference type="InterPro" id="IPR001434">
    <property type="entry name" value="OmcB-like_DUF11"/>
</dbReference>
<feature type="chain" id="PRO_5045089779" evidence="1">
    <location>
        <begin position="26"/>
        <end position="1664"/>
    </location>
</feature>
<dbReference type="PANTHER" id="PTHR34819:SF5">
    <property type="entry name" value="CONSERVED REPEAT DOMAIN PROTEIN"/>
    <property type="match status" value="1"/>
</dbReference>
<proteinExistence type="predicted"/>
<dbReference type="RefSeq" id="WP_219748427.1">
    <property type="nucleotide sequence ID" value="NZ_JAHXZN010000002.1"/>
</dbReference>
<evidence type="ECO:0000313" key="4">
    <source>
        <dbReference type="Proteomes" id="UP000759103"/>
    </source>
</evidence>
<dbReference type="InterPro" id="IPR013783">
    <property type="entry name" value="Ig-like_fold"/>
</dbReference>
<feature type="signal peptide" evidence="1">
    <location>
        <begin position="1"/>
        <end position="25"/>
    </location>
</feature>
<keyword evidence="4" id="KW-1185">Reference proteome</keyword>
<dbReference type="NCBIfam" id="TIGR01451">
    <property type="entry name" value="B_ant_repeat"/>
    <property type="match status" value="1"/>
</dbReference>
<evidence type="ECO:0000259" key="2">
    <source>
        <dbReference type="Pfam" id="PF01345"/>
    </source>
</evidence>
<evidence type="ECO:0000313" key="3">
    <source>
        <dbReference type="EMBL" id="MBW6531023.1"/>
    </source>
</evidence>
<sequence>MPASRALSAFATLRTLAAATLCALAALATGAEGQLAQVSNTARLSFGGASARTTIDSNTVTLAVDRTRRPSSLSFRLLPIGYRLTGMRCDPDAAAPFTPAPIEAADLARAAPLRTIDTKQPMIIVLDAAADNHDPAVRETDWIDVTTDTRTVKLPLLETGPNTGVFAGGVPGGGTQPELAACDPTRNRGMRLRMSYAGNALSMASQASVLVDPAGYVFDSATGALVDGAEVTLLDGDGNLAQVYGDDGVSAYPATVISGGSAHDSSGREYRFTTGNYRFPLVAPGTYHLRIVPPANYVAPSTRDPGELARLLDPGGRPYMINAASFGAGFTITTPDPFYSDIPLDRTGDTILLLSKTASTREASPGDVVQYRVTITNRGEQAARAVSVTDLLPAGLRYQRGSTRGVAEPELAPDGRKLTFAVSEIAAHATAELRYTVSIAAGARPGDTVNRVLASGSAGVTGNEAAAAVRIRPLLFSDGFTVIGRVTEGDCRDPVAGRRGVPGIRLLLEDGTYVVTDKDGLYHLEGVRPGRHVVALDRDSVPASHAPVACDADTRQAGSATSRFVESEGGLLKRVDFQLRPTGRTAAAAAALPVPVLADAAAAGAARDWFAGEAPGIAFLFPEPDHNPRAPAVRVAIKHLPGQRVALTINGEPSDPLAFDGTDLDPTRTIAVARWSGVPLRAGDNQLVARVLGADGAVAATLTRTVHTSGAPAQVVAIPEKSRLVADGLARPLLALRATDASGRPVRAGTLLTVRVDAPYAVAEEVAIAQERRRVADGGTHSAQVVGDDGYAFIALEPTMQSGAVRAHVELADRDTRRTVDLTGWLAAPARSWTVVGFGAGTLGYDTLRRHGGTLPAGVRGGTVRDGQLALYAKGRIKGSWLATIAYDSDRRRDPTRGLLGTIDPDRYYTVYGDGTRQGYDAATDRKLYLRLERREFYALFGDYETGLTQTRLGRYSRTLNGLKAEYDGERLLFSAFAAHTDERYARDEIAGNGLSGPYRLMARDIVPNSDKLRIEVRDRFRPDRIVATTQMTRHIDYDIDAAAGTIRFREPVLTRDAALNPVVIVVDYETYGTGRKKVAGARGAVRLASGKVELGATALHDETTATADLVAVDLKAHAGAATELRAEAATGGRGGFGAGRAWLAEAEHHGARGDLLVYARQQDRGFGVSQQNVVDVGARRLGVDGRVQLSGALSLTATGWYQRQLDAPGSRSALDARLEWRRETGALFAGAQLASDRGVDGQARDSRLLTLGGTRAVLDGKLTLTGQTQVAPGGDKASVDFPVRHQLSAAYRVAPTVRLIGGYEIAEGASYTAQTARLGFDVAPWTGGKLMSTLNQQAVGSENAQRVFAQYGLSQSLPLGSRWIVDATLDASSTLRGHLPEGATVNAFQSGVTGTATQDGTGADYAAVTLGASYRAGRWSWNGRAEYRGSDAGDRFGLTSSALRSLGEGRTLAAGLRWYSVTQSPDAKATSLAGDVALAWRPLDGRWSLLERLSLRHDEADAGVTDRNVLGVGAGGGAFQATLRTINNAALNYRSGAEGEGHGTELTLYHGIKWVRGSFGADDYTGLTQVVGVELRRDLGRRFDLGVQGSVQHGISSHTMAFSAGPNLGVSPARDLWISAGYNVSGYRDRDFGQDRYTRRGPYVTLRLKFDRDSVGSLLGRAG</sequence>
<protein>
    <submittedName>
        <fullName evidence="3">DUF11 domain-containing protein</fullName>
    </submittedName>
</protein>
<evidence type="ECO:0000256" key="1">
    <source>
        <dbReference type="SAM" id="SignalP"/>
    </source>
</evidence>
<dbReference type="InterPro" id="IPR051172">
    <property type="entry name" value="Chlamydia_OmcB"/>
</dbReference>
<reference evidence="3 4" key="1">
    <citation type="submission" date="2021-07" db="EMBL/GenBank/DDBJ databases">
        <title>Sphingomonas sp.</title>
        <authorList>
            <person name="Feng G."/>
            <person name="Li J."/>
            <person name="Pan M."/>
        </authorList>
    </citation>
    <scope>NUCLEOTIDE SEQUENCE [LARGE SCALE GENOMIC DNA]</scope>
    <source>
        <strain evidence="3 4">RRHST34</strain>
    </source>
</reference>
<dbReference type="Gene3D" id="2.60.40.10">
    <property type="entry name" value="Immunoglobulins"/>
    <property type="match status" value="1"/>
</dbReference>
<organism evidence="3 4">
    <name type="scientific">Sphingomonas citri</name>
    <dbReference type="NCBI Taxonomy" id="2862499"/>
    <lineage>
        <taxon>Bacteria</taxon>
        <taxon>Pseudomonadati</taxon>
        <taxon>Pseudomonadota</taxon>
        <taxon>Alphaproteobacteria</taxon>
        <taxon>Sphingomonadales</taxon>
        <taxon>Sphingomonadaceae</taxon>
        <taxon>Sphingomonas</taxon>
    </lineage>
</organism>
<dbReference type="PANTHER" id="PTHR34819">
    <property type="entry name" value="LARGE CYSTEINE-RICH PERIPLASMIC PROTEIN OMCB"/>
    <property type="match status" value="1"/>
</dbReference>
<feature type="domain" description="DUF11" evidence="2">
    <location>
        <begin position="353"/>
        <end position="456"/>
    </location>
</feature>
<name>A0ABS7BNA1_9SPHN</name>
<dbReference type="EMBL" id="JAHXZN010000002">
    <property type="protein sequence ID" value="MBW6531023.1"/>
    <property type="molecule type" value="Genomic_DNA"/>
</dbReference>
<gene>
    <name evidence="3" type="ORF">KZ820_09785</name>
</gene>
<dbReference type="InterPro" id="IPR047589">
    <property type="entry name" value="DUF11_rpt"/>
</dbReference>
<dbReference type="Proteomes" id="UP000759103">
    <property type="component" value="Unassembled WGS sequence"/>
</dbReference>
<dbReference type="Pfam" id="PF01345">
    <property type="entry name" value="DUF11"/>
    <property type="match status" value="1"/>
</dbReference>
<keyword evidence="1" id="KW-0732">Signal</keyword>
<accession>A0ABS7BNA1</accession>